<evidence type="ECO:0008006" key="9">
    <source>
        <dbReference type="Google" id="ProtNLM"/>
    </source>
</evidence>
<name>A0A167MVN3_CALVF</name>
<evidence type="ECO:0000256" key="1">
    <source>
        <dbReference type="ARBA" id="ARBA00004167"/>
    </source>
</evidence>
<evidence type="ECO:0000256" key="3">
    <source>
        <dbReference type="ARBA" id="ARBA00022989"/>
    </source>
</evidence>
<comment type="subcellular location">
    <subcellularLocation>
        <location evidence="1">Membrane</location>
        <topology evidence="1">Single-pass membrane protein</topology>
    </subcellularLocation>
</comment>
<evidence type="ECO:0000256" key="4">
    <source>
        <dbReference type="ARBA" id="ARBA00023136"/>
    </source>
</evidence>
<dbReference type="InterPro" id="IPR051694">
    <property type="entry name" value="Immunoregulatory_rcpt-like"/>
</dbReference>
<keyword evidence="3 6" id="KW-1133">Transmembrane helix</keyword>
<sequence length="682" mass="68141">MSSNSTSTGEPSPSIPSVLVIAMWTQGSVAVGGGARPGSFVVSPSPLGPLAAALLAGQGRVFVAPVTRPCPSSFSFHFLFVPPLSSPSIARSPTLSRTRPLPSHHIFHSLYPSSLFRFLRRAHDSSRARSFARIIRSTSSSLPTPAASNAAMSSTPSSPGSPSGSPSQTPTSTPSPTSSPDTGSASLASVASVSSLSAESVLSTESLASLSSTASATQDLTSSLSAESTASLASLQSLSAQSVLSTASQASVLSNSLASLPASQSSSILSSLSQQSQSSVQSTSMAAATSAGLTVLASTEIVTVYTDSNGQLHTLFSSYPYATQTAGTSGTSHSNTGAIVGGVVGGVAGLALIALLLFFLMRRSRARDEPLDPDTMFDPDRTVVHKPVKAPGLALDSAAAGGGLAGEGGTVIDQSLAAQPWRYDGPGGQPAMSQYGGSVTTPGMAGTGAAGGYQQYYNQQPSAPQGMYGPAIATGAGGALTAGALAASQGQGHSRSAGSDDSASRYPETHPGDVQSESTGEGSAQAPSAAYGLAGSQSPPNAGGSRFAVANPDVAAAAAAGGVGGARYSKAREAAADRQAALAARQQQQAAYYAPAPSSAPSTSPPPTSASPPPTSRTSNYLSDDGSVLSGDTQVVQHRDGGRFVEAVHEQEGEEEVPPSYDMIPESERGHAPAPGAGAGRQ</sequence>
<feature type="transmembrane region" description="Helical" evidence="6">
    <location>
        <begin position="338"/>
        <end position="360"/>
    </location>
</feature>
<dbReference type="GO" id="GO:0071944">
    <property type="term" value="C:cell periphery"/>
    <property type="evidence" value="ECO:0007669"/>
    <property type="project" value="UniProtKB-ARBA"/>
</dbReference>
<dbReference type="OrthoDB" id="10631315at2759"/>
<feature type="compositionally biased region" description="Polar residues" evidence="5">
    <location>
        <begin position="515"/>
        <end position="526"/>
    </location>
</feature>
<evidence type="ECO:0000256" key="5">
    <source>
        <dbReference type="SAM" id="MobiDB-lite"/>
    </source>
</evidence>
<accession>A0A167MVN3</accession>
<dbReference type="PANTHER" id="PTHR15549">
    <property type="entry name" value="PAIRED IMMUNOGLOBULIN-LIKE TYPE 2 RECEPTOR"/>
    <property type="match status" value="1"/>
</dbReference>
<feature type="compositionally biased region" description="Basic and acidic residues" evidence="5">
    <location>
        <begin position="637"/>
        <end position="651"/>
    </location>
</feature>
<gene>
    <name evidence="7" type="ORF">CALVIDRAFT_93340</name>
</gene>
<keyword evidence="8" id="KW-1185">Reference proteome</keyword>
<protein>
    <recommendedName>
        <fullName evidence="9">REJ domain-containing protein</fullName>
    </recommendedName>
</protein>
<keyword evidence="4 6" id="KW-0472">Membrane</keyword>
<dbReference type="AlphaFoldDB" id="A0A167MVN3"/>
<evidence type="ECO:0000313" key="7">
    <source>
        <dbReference type="EMBL" id="KZO97103.1"/>
    </source>
</evidence>
<feature type="region of interest" description="Disordered" evidence="5">
    <location>
        <begin position="140"/>
        <end position="186"/>
    </location>
</feature>
<feature type="compositionally biased region" description="Pro residues" evidence="5">
    <location>
        <begin position="603"/>
        <end position="615"/>
    </location>
</feature>
<evidence type="ECO:0000256" key="6">
    <source>
        <dbReference type="SAM" id="Phobius"/>
    </source>
</evidence>
<dbReference type="GO" id="GO:0016020">
    <property type="term" value="C:membrane"/>
    <property type="evidence" value="ECO:0007669"/>
    <property type="project" value="UniProtKB-SubCell"/>
</dbReference>
<proteinExistence type="predicted"/>
<feature type="region of interest" description="Disordered" evidence="5">
    <location>
        <begin position="486"/>
        <end position="546"/>
    </location>
</feature>
<evidence type="ECO:0000313" key="8">
    <source>
        <dbReference type="Proteomes" id="UP000076738"/>
    </source>
</evidence>
<reference evidence="7 8" key="1">
    <citation type="journal article" date="2016" name="Mol. Biol. Evol.">
        <title>Comparative Genomics of Early-Diverging Mushroom-Forming Fungi Provides Insights into the Origins of Lignocellulose Decay Capabilities.</title>
        <authorList>
            <person name="Nagy L.G."/>
            <person name="Riley R."/>
            <person name="Tritt A."/>
            <person name="Adam C."/>
            <person name="Daum C."/>
            <person name="Floudas D."/>
            <person name="Sun H."/>
            <person name="Yadav J.S."/>
            <person name="Pangilinan J."/>
            <person name="Larsson K.H."/>
            <person name="Matsuura K."/>
            <person name="Barry K."/>
            <person name="Labutti K."/>
            <person name="Kuo R."/>
            <person name="Ohm R.A."/>
            <person name="Bhattacharya S.S."/>
            <person name="Shirouzu T."/>
            <person name="Yoshinaga Y."/>
            <person name="Martin F.M."/>
            <person name="Grigoriev I.V."/>
            <person name="Hibbett D.S."/>
        </authorList>
    </citation>
    <scope>NUCLEOTIDE SEQUENCE [LARGE SCALE GENOMIC DNA]</scope>
    <source>
        <strain evidence="7 8">TUFC12733</strain>
    </source>
</reference>
<feature type="region of interest" description="Disordered" evidence="5">
    <location>
        <begin position="586"/>
        <end position="682"/>
    </location>
</feature>
<organism evidence="7 8">
    <name type="scientific">Calocera viscosa (strain TUFC12733)</name>
    <dbReference type="NCBI Taxonomy" id="1330018"/>
    <lineage>
        <taxon>Eukaryota</taxon>
        <taxon>Fungi</taxon>
        <taxon>Dikarya</taxon>
        <taxon>Basidiomycota</taxon>
        <taxon>Agaricomycotina</taxon>
        <taxon>Dacrymycetes</taxon>
        <taxon>Dacrymycetales</taxon>
        <taxon>Dacrymycetaceae</taxon>
        <taxon>Calocera</taxon>
    </lineage>
</organism>
<dbReference type="EMBL" id="KV417281">
    <property type="protein sequence ID" value="KZO97103.1"/>
    <property type="molecule type" value="Genomic_DNA"/>
</dbReference>
<dbReference type="Proteomes" id="UP000076738">
    <property type="component" value="Unassembled WGS sequence"/>
</dbReference>
<evidence type="ECO:0000256" key="2">
    <source>
        <dbReference type="ARBA" id="ARBA00022692"/>
    </source>
</evidence>
<feature type="compositionally biased region" description="Low complexity" evidence="5">
    <location>
        <begin position="586"/>
        <end position="602"/>
    </location>
</feature>
<keyword evidence="2 6" id="KW-0812">Transmembrane</keyword>
<dbReference type="PANTHER" id="PTHR15549:SF27">
    <property type="entry name" value="CHITIN-BINDING TYPE-1 DOMAIN-CONTAINING PROTEIN"/>
    <property type="match status" value="1"/>
</dbReference>
<feature type="compositionally biased region" description="Low complexity" evidence="5">
    <location>
        <begin position="486"/>
        <end position="505"/>
    </location>
</feature>